<gene>
    <name evidence="9" type="primary">VIN3_7</name>
    <name evidence="9" type="ORF">g.76182</name>
</gene>
<dbReference type="GO" id="GO:0008270">
    <property type="term" value="F:zinc ion binding"/>
    <property type="evidence" value="ECO:0007669"/>
    <property type="project" value="UniProtKB-KW"/>
</dbReference>
<comment type="subcellular location">
    <subcellularLocation>
        <location evidence="1">Nucleus</location>
    </subcellularLocation>
</comment>
<evidence type="ECO:0000259" key="7">
    <source>
        <dbReference type="Pfam" id="PF07227"/>
    </source>
</evidence>
<accession>A0A1D1Y1D3</accession>
<feature type="region of interest" description="Disordered" evidence="6">
    <location>
        <begin position="367"/>
        <end position="412"/>
    </location>
</feature>
<feature type="region of interest" description="Disordered" evidence="6">
    <location>
        <begin position="524"/>
        <end position="562"/>
    </location>
</feature>
<dbReference type="InterPro" id="IPR056990">
    <property type="entry name" value="VIN3-like_C"/>
</dbReference>
<dbReference type="CDD" id="cd15521">
    <property type="entry name" value="PHD_VIN3_plant"/>
    <property type="match status" value="1"/>
</dbReference>
<dbReference type="Pfam" id="PF23380">
    <property type="entry name" value="VIN3_C"/>
    <property type="match status" value="1"/>
</dbReference>
<feature type="domain" description="Oberon-like PHD finger" evidence="7">
    <location>
        <begin position="143"/>
        <end position="262"/>
    </location>
</feature>
<dbReference type="GO" id="GO:0005634">
    <property type="term" value="C:nucleus"/>
    <property type="evidence" value="ECO:0007669"/>
    <property type="project" value="UniProtKB-SubCell"/>
</dbReference>
<evidence type="ECO:0000256" key="1">
    <source>
        <dbReference type="ARBA" id="ARBA00004123"/>
    </source>
</evidence>
<dbReference type="PANTHER" id="PTHR46286:SF2">
    <property type="entry name" value="VIN3-LIKE PROTEIN 2"/>
    <property type="match status" value="1"/>
</dbReference>
<dbReference type="InterPro" id="IPR044514">
    <property type="entry name" value="VIN3-like"/>
</dbReference>
<dbReference type="Pfam" id="PF07227">
    <property type="entry name" value="PHD_Oberon"/>
    <property type="match status" value="1"/>
</dbReference>
<proteinExistence type="predicted"/>
<dbReference type="AlphaFoldDB" id="A0A1D1Y1D3"/>
<evidence type="ECO:0000259" key="8">
    <source>
        <dbReference type="Pfam" id="PF23380"/>
    </source>
</evidence>
<keyword evidence="5" id="KW-0539">Nucleus</keyword>
<evidence type="ECO:0000256" key="6">
    <source>
        <dbReference type="SAM" id="MobiDB-lite"/>
    </source>
</evidence>
<name>A0A1D1Y1D3_9ARAE</name>
<dbReference type="InterPro" id="IPR032881">
    <property type="entry name" value="Oberon-like_PHD"/>
</dbReference>
<reference evidence="9" key="1">
    <citation type="submission" date="2015-07" db="EMBL/GenBank/DDBJ databases">
        <title>Transcriptome Assembly of Anthurium amnicola.</title>
        <authorList>
            <person name="Suzuki J."/>
        </authorList>
    </citation>
    <scope>NUCLEOTIDE SEQUENCE</scope>
</reference>
<keyword evidence="4" id="KW-0862">Zinc</keyword>
<evidence type="ECO:0000256" key="5">
    <source>
        <dbReference type="ARBA" id="ARBA00023242"/>
    </source>
</evidence>
<organism evidence="9">
    <name type="scientific">Anthurium amnicola</name>
    <dbReference type="NCBI Taxonomy" id="1678845"/>
    <lineage>
        <taxon>Eukaryota</taxon>
        <taxon>Viridiplantae</taxon>
        <taxon>Streptophyta</taxon>
        <taxon>Embryophyta</taxon>
        <taxon>Tracheophyta</taxon>
        <taxon>Spermatophyta</taxon>
        <taxon>Magnoliopsida</taxon>
        <taxon>Liliopsida</taxon>
        <taxon>Araceae</taxon>
        <taxon>Pothoideae</taxon>
        <taxon>Potheae</taxon>
        <taxon>Anthurium</taxon>
    </lineage>
</organism>
<dbReference type="GO" id="GO:0010048">
    <property type="term" value="P:vernalization response"/>
    <property type="evidence" value="ECO:0007669"/>
    <property type="project" value="InterPro"/>
</dbReference>
<feature type="domain" description="VIN3-like C-terminal" evidence="8">
    <location>
        <begin position="569"/>
        <end position="640"/>
    </location>
</feature>
<protein>
    <submittedName>
        <fullName evidence="9">Protein VERNALIZATION INSENSITIVE 3</fullName>
    </submittedName>
</protein>
<evidence type="ECO:0000256" key="3">
    <source>
        <dbReference type="ARBA" id="ARBA00022771"/>
    </source>
</evidence>
<sequence length="655" mass="72493">MRSLGSDPSFAGVVIEPSKCGTLSKEEKRGLVYELSKWTQGAPELLQSWSRRDLLEILCLEMGKERKYTGLTKYKIIENLLKIVSEKKSGTSVEDIDTASPPPNPAPPSKRHRKNAHPSRLPVGANCLLEAKSCEDASEPQYCQNIACRAVMTLTDAFCKRCSCCICHKYDDNKDPSLWLVCDSEAPSQDNFCGMSCHLECALKHEKAGIARSDYRPRLEGSFHCVSCGKVNDLLRCWRMQLSVAKDARRVDVLCYRLSLCHKLLNGTQKYQNLHDIVDSAVKKLEAEIGVLDGSPFKMARGIVNRLSSGIEVQKLCAAAIMSLDSMLSPVSHLSFPPRDQKSCTPVWEAEMTTHKIVKANMLNLSTNGDASKQNSKSLESNGSGLSYPSECYESNDQDKLPETSSSPFEKPDILGLGKISCSEDTCIDGLHVRNEAAEAEKMPDHSVSGPNAPNSTILTDSQKDSTNTIDLNQTSDAPKSENESDAPPGNEIIAIPYGCSETIPTFTPSKLETLKEIVERVGRTKPRMDGANNKFPRPEKELHLGSSSKKRSGARGEEQCDKDRSLEGDYEYCVKVVRWLECEGYIEAEFRVKFLTWFSLRATPQEQRVASVFVDTMIDDPASLAGQLIDTFSEGIHSKASLPLRTGFCAKLWH</sequence>
<evidence type="ECO:0000256" key="4">
    <source>
        <dbReference type="ARBA" id="ARBA00022833"/>
    </source>
</evidence>
<keyword evidence="3" id="KW-0863">Zinc-finger</keyword>
<evidence type="ECO:0000256" key="2">
    <source>
        <dbReference type="ARBA" id="ARBA00022723"/>
    </source>
</evidence>
<evidence type="ECO:0000313" key="9">
    <source>
        <dbReference type="EMBL" id="JAT48390.1"/>
    </source>
</evidence>
<dbReference type="EMBL" id="GDJX01019546">
    <property type="protein sequence ID" value="JAT48390.1"/>
    <property type="molecule type" value="Transcribed_RNA"/>
</dbReference>
<feature type="region of interest" description="Disordered" evidence="6">
    <location>
        <begin position="91"/>
        <end position="119"/>
    </location>
</feature>
<dbReference type="PANTHER" id="PTHR46286">
    <property type="entry name" value="VIN3-LIKE PROTEIN 2-RELATED"/>
    <property type="match status" value="1"/>
</dbReference>
<dbReference type="GO" id="GO:0040029">
    <property type="term" value="P:epigenetic regulation of gene expression"/>
    <property type="evidence" value="ECO:0007669"/>
    <property type="project" value="InterPro"/>
</dbReference>
<feature type="compositionally biased region" description="Polar residues" evidence="6">
    <location>
        <begin position="449"/>
        <end position="478"/>
    </location>
</feature>
<feature type="region of interest" description="Disordered" evidence="6">
    <location>
        <begin position="440"/>
        <end position="495"/>
    </location>
</feature>
<keyword evidence="2" id="KW-0479">Metal-binding</keyword>
<feature type="compositionally biased region" description="Polar residues" evidence="6">
    <location>
        <begin position="367"/>
        <end position="387"/>
    </location>
</feature>